<protein>
    <submittedName>
        <fullName evidence="2">Uncharacterized protein</fullName>
    </submittedName>
</protein>
<evidence type="ECO:0000313" key="2">
    <source>
        <dbReference type="EMBL" id="KJK65684.1"/>
    </source>
</evidence>
<dbReference type="STRING" id="1403190.A0A0F0ID07"/>
<dbReference type="Proteomes" id="UP000033540">
    <property type="component" value="Unassembled WGS sequence"/>
</dbReference>
<keyword evidence="1" id="KW-0732">Signal</keyword>
<accession>A0A0F0ID07</accession>
<dbReference type="AlphaFoldDB" id="A0A0F0ID07"/>
<organism evidence="2 3">
    <name type="scientific">Aspergillus parasiticus (strain ATCC 56775 / NRRL 5862 / SRRC 143 / SU-1)</name>
    <dbReference type="NCBI Taxonomy" id="1403190"/>
    <lineage>
        <taxon>Eukaryota</taxon>
        <taxon>Fungi</taxon>
        <taxon>Dikarya</taxon>
        <taxon>Ascomycota</taxon>
        <taxon>Pezizomycotina</taxon>
        <taxon>Eurotiomycetes</taxon>
        <taxon>Eurotiomycetidae</taxon>
        <taxon>Eurotiales</taxon>
        <taxon>Aspergillaceae</taxon>
        <taxon>Aspergillus</taxon>
        <taxon>Aspergillus subgen. Circumdati</taxon>
    </lineage>
</organism>
<evidence type="ECO:0000256" key="1">
    <source>
        <dbReference type="SAM" id="SignalP"/>
    </source>
</evidence>
<dbReference type="EMBL" id="JZEE01000357">
    <property type="protein sequence ID" value="KJK65684.1"/>
    <property type="molecule type" value="Genomic_DNA"/>
</dbReference>
<feature type="signal peptide" evidence="1">
    <location>
        <begin position="1"/>
        <end position="16"/>
    </location>
</feature>
<feature type="chain" id="PRO_5002443424" evidence="1">
    <location>
        <begin position="17"/>
        <end position="140"/>
    </location>
</feature>
<name>A0A0F0ID07_ASPPU</name>
<proteinExistence type="predicted"/>
<evidence type="ECO:0000313" key="3">
    <source>
        <dbReference type="Proteomes" id="UP000033540"/>
    </source>
</evidence>
<reference evidence="2 3" key="1">
    <citation type="submission" date="2015-02" db="EMBL/GenBank/DDBJ databases">
        <title>Draft genome sequence of Aspergillus parasiticus SU-1.</title>
        <authorList>
            <person name="Yu J."/>
            <person name="Fedorova N."/>
            <person name="Yin Y."/>
            <person name="Losada L."/>
            <person name="Zafar N."/>
            <person name="Taujale R."/>
            <person name="Ehrlich K.C."/>
            <person name="Bhatnagar D."/>
            <person name="Cleveland T.E."/>
            <person name="Bennett J.W."/>
            <person name="Nierman W.C."/>
        </authorList>
    </citation>
    <scope>NUCLEOTIDE SEQUENCE [LARGE SCALE GENOMIC DNA]</scope>
    <source>
        <strain evidence="3">ATCC 56775 / NRRL 5862 / SRRC 143 / SU-1</strain>
    </source>
</reference>
<gene>
    <name evidence="2" type="ORF">P875_00010014</name>
</gene>
<sequence>MKFISVIALLAPVVLATPQATNDRPLTRLLEENCPDMPQQCVDIAKKVHQPLSHIAQVIQAMPTCIPAYGKCIQGLSGSLDIPQQDTTPEGLVQCLLQIPSDNIKYFLDNEKADIPIPAGQNCALRELHRLAHVELGPLA</sequence>
<comment type="caution">
    <text evidence="2">The sequence shown here is derived from an EMBL/GenBank/DDBJ whole genome shotgun (WGS) entry which is preliminary data.</text>
</comment>
<dbReference type="OrthoDB" id="4173750at2759"/>